<evidence type="ECO:0000313" key="2">
    <source>
        <dbReference type="Proteomes" id="UP000075324"/>
    </source>
</evidence>
<accession>A0A150MBB5</accession>
<reference evidence="1 2" key="1">
    <citation type="submission" date="2016-01" db="EMBL/GenBank/DDBJ databases">
        <title>Draft Genome Sequences of Seven Thermophilic Sporeformers Isolated from Foods.</title>
        <authorList>
            <person name="Berendsen E.M."/>
            <person name="Wells-Bennik M.H."/>
            <person name="Krawcyk A.O."/>
            <person name="De Jong A."/>
            <person name="Holsappel S."/>
            <person name="Eijlander R.T."/>
            <person name="Kuipers O.P."/>
        </authorList>
    </citation>
    <scope>NUCLEOTIDE SEQUENCE [LARGE SCALE GENOMIC DNA]</scope>
    <source>
        <strain evidence="1 2">B4110</strain>
    </source>
</reference>
<proteinExistence type="predicted"/>
<gene>
    <name evidence="1" type="ORF">B4110_0372</name>
</gene>
<dbReference type="Proteomes" id="UP000075324">
    <property type="component" value="Unassembled WGS sequence"/>
</dbReference>
<sequence length="51" mass="6090">MFILEKEADLIHAVKRCLCFGKKKEICREMSKKYNIHLKSNETETRVISYN</sequence>
<organism evidence="1 2">
    <name type="scientific">Parageobacillus toebii</name>
    <dbReference type="NCBI Taxonomy" id="153151"/>
    <lineage>
        <taxon>Bacteria</taxon>
        <taxon>Bacillati</taxon>
        <taxon>Bacillota</taxon>
        <taxon>Bacilli</taxon>
        <taxon>Bacillales</taxon>
        <taxon>Anoxybacillaceae</taxon>
        <taxon>Parageobacillus</taxon>
    </lineage>
</organism>
<name>A0A150MBB5_9BACL</name>
<evidence type="ECO:0000313" key="1">
    <source>
        <dbReference type="EMBL" id="KYD21529.1"/>
    </source>
</evidence>
<dbReference type="EMBL" id="LQYW01000188">
    <property type="protein sequence ID" value="KYD21529.1"/>
    <property type="molecule type" value="Genomic_DNA"/>
</dbReference>
<comment type="caution">
    <text evidence="1">The sequence shown here is derived from an EMBL/GenBank/DDBJ whole genome shotgun (WGS) entry which is preliminary data.</text>
</comment>
<dbReference type="PATRIC" id="fig|153151.4.peg.2389"/>
<dbReference type="AlphaFoldDB" id="A0A150MBB5"/>
<protein>
    <submittedName>
        <fullName evidence="1">Uncharacterized protein</fullName>
    </submittedName>
</protein>